<evidence type="ECO:0000256" key="1">
    <source>
        <dbReference type="SAM" id="Phobius"/>
    </source>
</evidence>
<evidence type="ECO:0000313" key="4">
    <source>
        <dbReference type="Proteomes" id="UP001241988"/>
    </source>
</evidence>
<keyword evidence="1" id="KW-0472">Membrane</keyword>
<gene>
    <name evidence="3" type="ORF">QOZ98_000207</name>
</gene>
<keyword evidence="4" id="KW-1185">Reference proteome</keyword>
<dbReference type="Pfam" id="PF07853">
    <property type="entry name" value="DUF1648"/>
    <property type="match status" value="1"/>
</dbReference>
<name>A0ABU0GPU7_9BACL</name>
<keyword evidence="1" id="KW-1133">Transmembrane helix</keyword>
<sequence length="163" mass="18614">MKKQPRIEVPGSVLEAFLNAIAMLSFFAMLLFLFFQYGALPDQVPGHYNGAGKVDRWGGKEELFLLPLIGIVLWIGMTVLEKYPHTYNYLNLTEENAEVQYKNGRRMINVLKNEILILFSFITIQNIRVASGTAEGLGVFFLPIYLLIVFGSVLFFMVRMLRN</sequence>
<keyword evidence="1" id="KW-0812">Transmembrane</keyword>
<dbReference type="InterPro" id="IPR012867">
    <property type="entry name" value="DUF1648"/>
</dbReference>
<evidence type="ECO:0000259" key="2">
    <source>
        <dbReference type="Pfam" id="PF07853"/>
    </source>
</evidence>
<dbReference type="RefSeq" id="WP_308785696.1">
    <property type="nucleotide sequence ID" value="NZ_JAUSWB010000001.1"/>
</dbReference>
<evidence type="ECO:0000313" key="3">
    <source>
        <dbReference type="EMBL" id="MDQ0427382.1"/>
    </source>
</evidence>
<feature type="domain" description="DUF1648" evidence="2">
    <location>
        <begin position="26"/>
        <end position="71"/>
    </location>
</feature>
<feature type="transmembrane region" description="Helical" evidence="1">
    <location>
        <begin position="12"/>
        <end position="35"/>
    </location>
</feature>
<comment type="caution">
    <text evidence="3">The sequence shown here is derived from an EMBL/GenBank/DDBJ whole genome shotgun (WGS) entry which is preliminary data.</text>
</comment>
<protein>
    <submittedName>
        <fullName evidence="3">Membrane protein</fullName>
    </submittedName>
</protein>
<reference evidence="3 4" key="1">
    <citation type="submission" date="2023-07" db="EMBL/GenBank/DDBJ databases">
        <title>Genomic Encyclopedia of Type Strains, Phase IV (KMG-IV): sequencing the most valuable type-strain genomes for metagenomic binning, comparative biology and taxonomic classification.</title>
        <authorList>
            <person name="Goeker M."/>
        </authorList>
    </citation>
    <scope>NUCLEOTIDE SEQUENCE [LARGE SCALE GENOMIC DNA]</scope>
    <source>
        <strain evidence="3 4">DSM 16419</strain>
    </source>
</reference>
<organism evidence="3 4">
    <name type="scientific">Planomicrobium stackebrandtii</name>
    <dbReference type="NCBI Taxonomy" id="253160"/>
    <lineage>
        <taxon>Bacteria</taxon>
        <taxon>Bacillati</taxon>
        <taxon>Bacillota</taxon>
        <taxon>Bacilli</taxon>
        <taxon>Bacillales</taxon>
        <taxon>Caryophanaceae</taxon>
        <taxon>Planomicrobium</taxon>
    </lineage>
</organism>
<feature type="transmembrane region" description="Helical" evidence="1">
    <location>
        <begin position="115"/>
        <end position="131"/>
    </location>
</feature>
<feature type="transmembrane region" description="Helical" evidence="1">
    <location>
        <begin position="63"/>
        <end position="80"/>
    </location>
</feature>
<accession>A0ABU0GPU7</accession>
<dbReference type="Proteomes" id="UP001241988">
    <property type="component" value="Unassembled WGS sequence"/>
</dbReference>
<feature type="transmembrane region" description="Helical" evidence="1">
    <location>
        <begin position="137"/>
        <end position="158"/>
    </location>
</feature>
<proteinExistence type="predicted"/>
<dbReference type="EMBL" id="JAUSWB010000001">
    <property type="protein sequence ID" value="MDQ0427382.1"/>
    <property type="molecule type" value="Genomic_DNA"/>
</dbReference>